<evidence type="ECO:0000313" key="2">
    <source>
        <dbReference type="EMBL" id="TFJ80406.1"/>
    </source>
</evidence>
<keyword evidence="3" id="KW-1185">Reference proteome</keyword>
<name>A0A4D9CNW2_9STRA</name>
<evidence type="ECO:0000256" key="1">
    <source>
        <dbReference type="SAM" id="MobiDB-lite"/>
    </source>
</evidence>
<feature type="region of interest" description="Disordered" evidence="1">
    <location>
        <begin position="55"/>
        <end position="185"/>
    </location>
</feature>
<accession>A0A4D9CNW2</accession>
<dbReference type="AlphaFoldDB" id="A0A4D9CNW2"/>
<reference evidence="2 3" key="1">
    <citation type="submission" date="2019-01" db="EMBL/GenBank/DDBJ databases">
        <title>Nuclear Genome Assembly of the Microalgal Biofuel strain Nannochloropsis salina CCMP1776.</title>
        <authorList>
            <person name="Hovde B."/>
        </authorList>
    </citation>
    <scope>NUCLEOTIDE SEQUENCE [LARGE SCALE GENOMIC DNA]</scope>
    <source>
        <strain evidence="2 3">CCMP1776</strain>
    </source>
</reference>
<feature type="compositionally biased region" description="Gly residues" evidence="1">
    <location>
        <begin position="163"/>
        <end position="179"/>
    </location>
</feature>
<feature type="compositionally biased region" description="Acidic residues" evidence="1">
    <location>
        <begin position="106"/>
        <end position="117"/>
    </location>
</feature>
<evidence type="ECO:0000313" key="3">
    <source>
        <dbReference type="Proteomes" id="UP000355283"/>
    </source>
</evidence>
<dbReference type="EMBL" id="SDOX01000166">
    <property type="protein sequence ID" value="TFJ80406.1"/>
    <property type="molecule type" value="Genomic_DNA"/>
</dbReference>
<sequence>MYSDRQGKYGVRWERQSPEKHEGQEELAKAVTSSQSLAWESLITLLTVDIPVIADAPEGIQPDLGEEGEEGGEEDREYDSLTAEGDGVEDDVVERGLDSGEVVTFDFEEDEEEEGGEEGGGGGRGRGREGGRGQGGGKAAGPQVQKSGEKTREEAGKGEGREGGGGGGGAGGGLWGGIGPERVVR</sequence>
<feature type="compositionally biased region" description="Acidic residues" evidence="1">
    <location>
        <begin position="64"/>
        <end position="77"/>
    </location>
</feature>
<proteinExistence type="predicted"/>
<feature type="compositionally biased region" description="Basic and acidic residues" evidence="1">
    <location>
        <begin position="147"/>
        <end position="162"/>
    </location>
</feature>
<comment type="caution">
    <text evidence="2">The sequence shown here is derived from an EMBL/GenBank/DDBJ whole genome shotgun (WGS) entry which is preliminary data.</text>
</comment>
<organism evidence="2 3">
    <name type="scientific">Nannochloropsis salina CCMP1776</name>
    <dbReference type="NCBI Taxonomy" id="1027361"/>
    <lineage>
        <taxon>Eukaryota</taxon>
        <taxon>Sar</taxon>
        <taxon>Stramenopiles</taxon>
        <taxon>Ochrophyta</taxon>
        <taxon>Eustigmatophyceae</taxon>
        <taxon>Eustigmatales</taxon>
        <taxon>Monodopsidaceae</taxon>
        <taxon>Microchloropsis</taxon>
        <taxon>Microchloropsis salina</taxon>
    </lineage>
</organism>
<gene>
    <name evidence="2" type="ORF">NSK_008147</name>
</gene>
<dbReference type="OrthoDB" id="10535739at2759"/>
<feature type="region of interest" description="Disordered" evidence="1">
    <location>
        <begin position="1"/>
        <end position="26"/>
    </location>
</feature>
<dbReference type="Proteomes" id="UP000355283">
    <property type="component" value="Unassembled WGS sequence"/>
</dbReference>
<protein>
    <submittedName>
        <fullName evidence="2">Uncharacterized protein</fullName>
    </submittedName>
</protein>